<accession>A0A6H5H6G2</accession>
<feature type="region of interest" description="Disordered" evidence="2">
    <location>
        <begin position="945"/>
        <end position="973"/>
    </location>
</feature>
<dbReference type="Proteomes" id="UP000479000">
    <property type="component" value="Unassembled WGS sequence"/>
</dbReference>
<evidence type="ECO:0000256" key="2">
    <source>
        <dbReference type="SAM" id="MobiDB-lite"/>
    </source>
</evidence>
<name>A0A6H5H6G2_9HEMI</name>
<proteinExistence type="predicted"/>
<feature type="region of interest" description="Disordered" evidence="2">
    <location>
        <begin position="568"/>
        <end position="670"/>
    </location>
</feature>
<feature type="region of interest" description="Disordered" evidence="2">
    <location>
        <begin position="141"/>
        <end position="160"/>
    </location>
</feature>
<dbReference type="OrthoDB" id="6344460at2759"/>
<feature type="coiled-coil region" evidence="1">
    <location>
        <begin position="337"/>
        <end position="368"/>
    </location>
</feature>
<evidence type="ECO:0000313" key="3">
    <source>
        <dbReference type="EMBL" id="CAB0011597.1"/>
    </source>
</evidence>
<keyword evidence="4" id="KW-1185">Reference proteome</keyword>
<protein>
    <submittedName>
        <fullName evidence="3">Uncharacterized protein</fullName>
    </submittedName>
</protein>
<reference evidence="3 4" key="1">
    <citation type="submission" date="2020-02" db="EMBL/GenBank/DDBJ databases">
        <authorList>
            <person name="Ferguson B K."/>
        </authorList>
    </citation>
    <scope>NUCLEOTIDE SEQUENCE [LARGE SCALE GENOMIC DNA]</scope>
</reference>
<dbReference type="EMBL" id="CADCXU010024229">
    <property type="protein sequence ID" value="CAB0011597.1"/>
    <property type="molecule type" value="Genomic_DNA"/>
</dbReference>
<keyword evidence="1" id="KW-0175">Coiled coil</keyword>
<evidence type="ECO:0000313" key="4">
    <source>
        <dbReference type="Proteomes" id="UP000479000"/>
    </source>
</evidence>
<feature type="region of interest" description="Disordered" evidence="2">
    <location>
        <begin position="237"/>
        <end position="257"/>
    </location>
</feature>
<evidence type="ECO:0000256" key="1">
    <source>
        <dbReference type="SAM" id="Coils"/>
    </source>
</evidence>
<sequence>MRSPSFTHRSKRPDATSSQRMETMFIDKSGAKPHQPLLLRRKQLQNGIETPTSVSSLQVAKLMNLTMRENTAFSADDPIEPTVAPKLLTSEKASSVQSTPSAPKLLQPLQRSRTLDPIPTFTSNPNPDALPIRGILRESSFSGLPNRNLSKPNALSGEPSVTKSVKKLNITPEQLEMVNQKLNAINVNKMKQRFVNPHSAVGSLDNNSEEDTDSNNHSFKPLFVKTAAKSEKTGRFSVSKTVLDPPSDHVKSSEPETIEKCEPKMAADIKSSDDLELDEMEKIAKSKTAEKLAQIDEKITKEIQEKIMIMKLQQSETLSKLTSELMLEHDAEKDKILEEHKERLQTLKQSLDEDLRSLEQEVRNKNKAEIDELIEKLAAEREGFMAAAKAHHELLYKNSKDDLDERYNAEKSKIEADFESQLEAQKEKLQAEIDGVRVSEEAKIEELKAESEKKIEELKSHYDNLAKEDEAKFKRELAKMEADFATRLSALKLEKEAELVRVKTEWEDKITATGVQQRAALESLASDHERNMATLKGQFQREEDALKKSHSEQIEAWNARLKKLIDKEPNTMSVNRRRIGRRFSPQDTPPAETFPIPSADAEQQSGNRSPHTGAAGMAGEAAVCQHRLESVDPLNNPPRRLSAARSGPAEAPQCCTPWTRRGGSVSHALDPPRRLSAARSRSAQWGGPGDEVVRGCGTSVRTSSVVTETPEDPSVLKEKNKFYKSKKNRRENDEEQLIMFDPAVVKFSKWKARFERLVQLREIEEEEVKKDLLLKALPPATKALVPNLFRRHEEPFEKPADVILAKLADHYDKVERKDRIKRRIEFFSSVQGERNFYQFANDLKEQLFECDFAQFEEEALVTVFIMGLNNSVLRKHLLKDELWLTSLTAAVELAVQFQEVLPRLEPQTRRSFQGPAREVRGRLCHRRPSGQGRRTILEKIGSGVRPEVCRRNPPPPPVGHVNTPTERQVRTASTAEGRLPKITRPYTLTRIPVLRDIYFRNLDSADKY</sequence>
<feature type="compositionally biased region" description="Polar residues" evidence="2">
    <location>
        <begin position="962"/>
        <end position="973"/>
    </location>
</feature>
<feature type="region of interest" description="Disordered" evidence="2">
    <location>
        <begin position="1"/>
        <end position="34"/>
    </location>
</feature>
<organism evidence="3 4">
    <name type="scientific">Nesidiocoris tenuis</name>
    <dbReference type="NCBI Taxonomy" id="355587"/>
    <lineage>
        <taxon>Eukaryota</taxon>
        <taxon>Metazoa</taxon>
        <taxon>Ecdysozoa</taxon>
        <taxon>Arthropoda</taxon>
        <taxon>Hexapoda</taxon>
        <taxon>Insecta</taxon>
        <taxon>Pterygota</taxon>
        <taxon>Neoptera</taxon>
        <taxon>Paraneoptera</taxon>
        <taxon>Hemiptera</taxon>
        <taxon>Heteroptera</taxon>
        <taxon>Panheteroptera</taxon>
        <taxon>Cimicomorpha</taxon>
        <taxon>Miridae</taxon>
        <taxon>Dicyphina</taxon>
        <taxon>Nesidiocoris</taxon>
    </lineage>
</organism>
<gene>
    <name evidence="3" type="ORF">NTEN_LOCUS16517</name>
</gene>
<feature type="coiled-coil region" evidence="1">
    <location>
        <begin position="419"/>
        <end position="468"/>
    </location>
</feature>
<feature type="coiled-coil region" evidence="1">
    <location>
        <begin position="518"/>
        <end position="567"/>
    </location>
</feature>
<feature type="compositionally biased region" description="Polar residues" evidence="2">
    <location>
        <begin position="601"/>
        <end position="610"/>
    </location>
</feature>
<feature type="compositionally biased region" description="Basic and acidic residues" evidence="2">
    <location>
        <begin position="246"/>
        <end position="257"/>
    </location>
</feature>
<dbReference type="AlphaFoldDB" id="A0A6H5H6G2"/>